<protein>
    <submittedName>
        <fullName evidence="8">Lysophospholipid acyltransferase family protein</fullName>
    </submittedName>
</protein>
<reference evidence="8 9" key="1">
    <citation type="submission" date="2024-01" db="EMBL/GenBank/DDBJ databases">
        <title>Pedobacter sp. nov., isolated from oil-contaminated soil.</title>
        <authorList>
            <person name="Le N.T.T."/>
        </authorList>
    </citation>
    <scope>NUCLEOTIDE SEQUENCE [LARGE SCALE GENOMIC DNA]</scope>
    <source>
        <strain evidence="8 9">VNH31</strain>
    </source>
</reference>
<dbReference type="Pfam" id="PF03279">
    <property type="entry name" value="Lip_A_acyltrans"/>
    <property type="match status" value="1"/>
</dbReference>
<dbReference type="GO" id="GO:0016746">
    <property type="term" value="F:acyltransferase activity"/>
    <property type="evidence" value="ECO:0007669"/>
    <property type="project" value="UniProtKB-KW"/>
</dbReference>
<keyword evidence="3" id="KW-0997">Cell inner membrane</keyword>
<keyword evidence="2" id="KW-1003">Cell membrane</keyword>
<dbReference type="Proteomes" id="UP001337681">
    <property type="component" value="Unassembled WGS sequence"/>
</dbReference>
<dbReference type="EMBL" id="JAZDQU010000002">
    <property type="protein sequence ID" value="MEE1885605.1"/>
    <property type="molecule type" value="Genomic_DNA"/>
</dbReference>
<dbReference type="PANTHER" id="PTHR30606">
    <property type="entry name" value="LIPID A BIOSYNTHESIS LAUROYL ACYLTRANSFERASE"/>
    <property type="match status" value="1"/>
</dbReference>
<keyword evidence="6 8" id="KW-0012">Acyltransferase</keyword>
<sequence length="291" mass="34745">MINKLFSKLGVFFLGLLSYVPFPVLFFISSLLYYPLYYLIRYRRKVVRKNLTLSFPEKSINEIIKIEKEYYRFFTDMIFENIKFHSISKKEVLKRVKINGIEQFKKHYSEGKKVMLCGAHYGNWEFLSLAFTIDNPATTMVIYKPLNNKVFDKWYHYWRTRFGTIMVPMRNTLRAISLHQNEPYTLCFAADQSPSKQESLYFIDFLNQKTAVMLGVEKISRKTDSPIYYFKTTRLGRGKYQVDLTPVCLNPTETVDMEITKLHFTILEEIIKETPAYWLWSHNRWKNQPTQ</sequence>
<keyword evidence="7" id="KW-1133">Transmembrane helix</keyword>
<accession>A0ABU7H2S1</accession>
<evidence type="ECO:0000256" key="5">
    <source>
        <dbReference type="ARBA" id="ARBA00023136"/>
    </source>
</evidence>
<name>A0ABU7H2S1_9SPHI</name>
<keyword evidence="7" id="KW-0812">Transmembrane</keyword>
<keyword evidence="5 7" id="KW-0472">Membrane</keyword>
<dbReference type="InterPro" id="IPR004960">
    <property type="entry name" value="LipA_acyltrans"/>
</dbReference>
<evidence type="ECO:0000256" key="3">
    <source>
        <dbReference type="ARBA" id="ARBA00022519"/>
    </source>
</evidence>
<proteinExistence type="predicted"/>
<evidence type="ECO:0000313" key="9">
    <source>
        <dbReference type="Proteomes" id="UP001337681"/>
    </source>
</evidence>
<comment type="subcellular location">
    <subcellularLocation>
        <location evidence="1">Cell inner membrane</location>
    </subcellularLocation>
</comment>
<evidence type="ECO:0000256" key="1">
    <source>
        <dbReference type="ARBA" id="ARBA00004533"/>
    </source>
</evidence>
<evidence type="ECO:0000256" key="7">
    <source>
        <dbReference type="SAM" id="Phobius"/>
    </source>
</evidence>
<gene>
    <name evidence="8" type="ORF">VRU49_09270</name>
</gene>
<evidence type="ECO:0000256" key="2">
    <source>
        <dbReference type="ARBA" id="ARBA00022475"/>
    </source>
</evidence>
<keyword evidence="9" id="KW-1185">Reference proteome</keyword>
<comment type="caution">
    <text evidence="8">The sequence shown here is derived from an EMBL/GenBank/DDBJ whole genome shotgun (WGS) entry which is preliminary data.</text>
</comment>
<dbReference type="CDD" id="cd07984">
    <property type="entry name" value="LPLAT_LABLAT-like"/>
    <property type="match status" value="1"/>
</dbReference>
<feature type="transmembrane region" description="Helical" evidence="7">
    <location>
        <begin position="12"/>
        <end position="40"/>
    </location>
</feature>
<evidence type="ECO:0000256" key="4">
    <source>
        <dbReference type="ARBA" id="ARBA00022679"/>
    </source>
</evidence>
<dbReference type="PANTHER" id="PTHR30606:SF10">
    <property type="entry name" value="PHOSPHATIDYLINOSITOL MANNOSIDE ACYLTRANSFERASE"/>
    <property type="match status" value="1"/>
</dbReference>
<evidence type="ECO:0000313" key="8">
    <source>
        <dbReference type="EMBL" id="MEE1885605.1"/>
    </source>
</evidence>
<evidence type="ECO:0000256" key="6">
    <source>
        <dbReference type="ARBA" id="ARBA00023315"/>
    </source>
</evidence>
<keyword evidence="4" id="KW-0808">Transferase</keyword>
<dbReference type="RefSeq" id="WP_330146500.1">
    <property type="nucleotide sequence ID" value="NZ_JAZDQU010000002.1"/>
</dbReference>
<organism evidence="8 9">
    <name type="scientific">Pedobacter flavus</name>
    <dbReference type="NCBI Taxonomy" id="3113906"/>
    <lineage>
        <taxon>Bacteria</taxon>
        <taxon>Pseudomonadati</taxon>
        <taxon>Bacteroidota</taxon>
        <taxon>Sphingobacteriia</taxon>
        <taxon>Sphingobacteriales</taxon>
        <taxon>Sphingobacteriaceae</taxon>
        <taxon>Pedobacter</taxon>
    </lineage>
</organism>